<organism evidence="1 2">
    <name type="scientific">Romanomermis culicivorax</name>
    <name type="common">Nematode worm</name>
    <dbReference type="NCBI Taxonomy" id="13658"/>
    <lineage>
        <taxon>Eukaryota</taxon>
        <taxon>Metazoa</taxon>
        <taxon>Ecdysozoa</taxon>
        <taxon>Nematoda</taxon>
        <taxon>Enoplea</taxon>
        <taxon>Dorylaimia</taxon>
        <taxon>Mermithida</taxon>
        <taxon>Mermithoidea</taxon>
        <taxon>Mermithidae</taxon>
        <taxon>Romanomermis</taxon>
    </lineage>
</organism>
<evidence type="ECO:0000313" key="1">
    <source>
        <dbReference type="Proteomes" id="UP000887565"/>
    </source>
</evidence>
<dbReference type="WBParaSite" id="nRc.2.0.1.t23681-RA">
    <property type="protein sequence ID" value="nRc.2.0.1.t23681-RA"/>
    <property type="gene ID" value="nRc.2.0.1.g23681"/>
</dbReference>
<accession>A0A915JDJ4</accession>
<evidence type="ECO:0000313" key="2">
    <source>
        <dbReference type="WBParaSite" id="nRc.2.0.1.t23681-RA"/>
    </source>
</evidence>
<reference evidence="2" key="1">
    <citation type="submission" date="2022-11" db="UniProtKB">
        <authorList>
            <consortium name="WormBaseParasite"/>
        </authorList>
    </citation>
    <scope>IDENTIFICATION</scope>
</reference>
<protein>
    <submittedName>
        <fullName evidence="2">Uncharacterized protein</fullName>
    </submittedName>
</protein>
<proteinExistence type="predicted"/>
<name>A0A915JDJ4_ROMCU</name>
<keyword evidence="1" id="KW-1185">Reference proteome</keyword>
<dbReference type="Proteomes" id="UP000887565">
    <property type="component" value="Unplaced"/>
</dbReference>
<sequence length="132" mass="15383">MCKKRVNLRQCAFIRADGCRRIYVKAASTCLVDRSGISKFEKKIKRYMCYLPNEQLYQFYHYFSPKSEKKHQRCMSMSFNASHPLVRFVLIISLTKINRRCSCVQKRALSPTPTLFSPFGSGELKRGKSRGE</sequence>
<dbReference type="AlphaFoldDB" id="A0A915JDJ4"/>